<dbReference type="NCBIfam" id="NF008999">
    <property type="entry name" value="PRK12343.1"/>
    <property type="match status" value="1"/>
</dbReference>
<evidence type="ECO:0000256" key="2">
    <source>
        <dbReference type="ARBA" id="ARBA00023150"/>
    </source>
</evidence>
<dbReference type="InterPro" id="IPR002820">
    <property type="entry name" value="Mopterin_CF_biosynth-C_dom"/>
</dbReference>
<dbReference type="HAMAP" id="MF_01224_A">
    <property type="entry name" value="MoaC_A"/>
    <property type="match status" value="1"/>
</dbReference>
<dbReference type="InterPro" id="IPR036522">
    <property type="entry name" value="MoaC_sf"/>
</dbReference>
<accession>A0A0W8FAW2</accession>
<dbReference type="SUPFAM" id="SSF55040">
    <property type="entry name" value="Molybdenum cofactor biosynthesis protein C, MoaC"/>
    <property type="match status" value="1"/>
</dbReference>
<dbReference type="Pfam" id="PF01967">
    <property type="entry name" value="MoaC"/>
    <property type="match status" value="1"/>
</dbReference>
<dbReference type="EMBL" id="LNQE01001406">
    <property type="protein sequence ID" value="KUG18009.1"/>
    <property type="molecule type" value="Genomic_DNA"/>
</dbReference>
<dbReference type="InterPro" id="IPR023045">
    <property type="entry name" value="MoaC"/>
</dbReference>
<dbReference type="NCBIfam" id="TIGR00581">
    <property type="entry name" value="moaC"/>
    <property type="match status" value="1"/>
</dbReference>
<feature type="domain" description="Molybdopterin cofactor biosynthesis C (MoaC)" evidence="3">
    <location>
        <begin position="31"/>
        <end position="171"/>
    </location>
</feature>
<comment type="caution">
    <text evidence="4">The sequence shown here is derived from an EMBL/GenBank/DDBJ whole genome shotgun (WGS) entry which is preliminary data.</text>
</comment>
<dbReference type="UniPathway" id="UPA00344"/>
<evidence type="ECO:0000313" key="4">
    <source>
        <dbReference type="EMBL" id="KUG18009.1"/>
    </source>
</evidence>
<reference evidence="4" key="1">
    <citation type="journal article" date="2015" name="Proc. Natl. Acad. Sci. U.S.A.">
        <title>Networks of energetic and metabolic interactions define dynamics in microbial communities.</title>
        <authorList>
            <person name="Embree M."/>
            <person name="Liu J.K."/>
            <person name="Al-Bassam M.M."/>
            <person name="Zengler K."/>
        </authorList>
    </citation>
    <scope>NUCLEOTIDE SEQUENCE</scope>
</reference>
<gene>
    <name evidence="4" type="ORF">ASZ90_012273</name>
</gene>
<dbReference type="CDD" id="cd01419">
    <property type="entry name" value="MoaC_A"/>
    <property type="match status" value="1"/>
</dbReference>
<dbReference type="GO" id="GO:0006777">
    <property type="term" value="P:Mo-molybdopterin cofactor biosynthetic process"/>
    <property type="evidence" value="ECO:0007669"/>
    <property type="project" value="UniProtKB-KW"/>
</dbReference>
<sequence>MRNGKGIEAKRMNEEEGGHGEIAGAEKLEGMVDITSKLIVYRKATAAGSIRLKESTLQAIRGGKIKKGDPLATARLAAILAVKETPRLIPLCHPIPITGLEVGLELEEMRVRATVTVTSVGRTGVEMEALTGVSAALLNIWDMVKYLEKDETGNYPDTEIEEIRVLGKVKGE</sequence>
<dbReference type="InterPro" id="IPR023047">
    <property type="entry name" value="Mo_CF_biosynth-C_arc"/>
</dbReference>
<dbReference type="Gene3D" id="3.30.70.640">
    <property type="entry name" value="Molybdopterin cofactor biosynthesis C (MoaC) domain"/>
    <property type="match status" value="1"/>
</dbReference>
<keyword evidence="2" id="KW-0501">Molybdenum cofactor biosynthesis</keyword>
<dbReference type="AlphaFoldDB" id="A0A0W8FAW2"/>
<name>A0A0W8FAW2_9ZZZZ</name>
<evidence type="ECO:0000259" key="3">
    <source>
        <dbReference type="Pfam" id="PF01967"/>
    </source>
</evidence>
<proteinExistence type="inferred from homology"/>
<protein>
    <submittedName>
        <fullName evidence="4">Molybdenum cofactor biosynthesis protein moac</fullName>
    </submittedName>
</protein>
<comment type="pathway">
    <text evidence="1">Cofactor biosynthesis; molybdopterin biosynthesis.</text>
</comment>
<organism evidence="4">
    <name type="scientific">hydrocarbon metagenome</name>
    <dbReference type="NCBI Taxonomy" id="938273"/>
    <lineage>
        <taxon>unclassified sequences</taxon>
        <taxon>metagenomes</taxon>
        <taxon>ecological metagenomes</taxon>
    </lineage>
</organism>
<evidence type="ECO:0000256" key="1">
    <source>
        <dbReference type="ARBA" id="ARBA00005046"/>
    </source>
</evidence>